<gene>
    <name evidence="2" type="ordered locus">Namu_2963</name>
</gene>
<dbReference type="GO" id="GO:0016020">
    <property type="term" value="C:membrane"/>
    <property type="evidence" value="ECO:0007669"/>
    <property type="project" value="InterPro"/>
</dbReference>
<dbReference type="PANTHER" id="PTHR35335">
    <property type="entry name" value="UPF0716 PROTEIN FXSA"/>
    <property type="match status" value="1"/>
</dbReference>
<dbReference type="FunCoup" id="C8XAP8">
    <property type="interactions" value="1"/>
</dbReference>
<evidence type="ECO:0000313" key="3">
    <source>
        <dbReference type="Proteomes" id="UP000002218"/>
    </source>
</evidence>
<dbReference type="Proteomes" id="UP000002218">
    <property type="component" value="Chromosome"/>
</dbReference>
<dbReference type="KEGG" id="nml:Namu_2963"/>
<dbReference type="InParanoid" id="C8XAP8"/>
<dbReference type="InterPro" id="IPR007313">
    <property type="entry name" value="FxsA"/>
</dbReference>
<keyword evidence="3" id="KW-1185">Reference proteome</keyword>
<dbReference type="STRING" id="479431.Namu_2963"/>
<sequence>MTVLLFVFLEIASLLIVGSWIGVGWTLLLLLGGFVLGLALIGRGGREAMAAVNQAARSRGVADGTVSGGFLTVVAGALFMIPGFLSDLVALSLLLPPVRALARRRMSAWAQRRAATVQVVDLGGLTVGTWPGGPGGPAGPRVDPRFANSTVVDGSVVDGTVVDSTVVDSTVVDSTVVADTGTQQDRLPVRRPQ</sequence>
<dbReference type="Pfam" id="PF04186">
    <property type="entry name" value="FxsA"/>
    <property type="match status" value="1"/>
</dbReference>
<dbReference type="eggNOG" id="COG3030">
    <property type="taxonomic scope" value="Bacteria"/>
</dbReference>
<reference evidence="3" key="1">
    <citation type="submission" date="2009-09" db="EMBL/GenBank/DDBJ databases">
        <title>The complete genome of Nakamurella multipartita DSM 44233.</title>
        <authorList>
            <consortium name="US DOE Joint Genome Institute (JGI-PGF)"/>
            <person name="Lucas S."/>
            <person name="Copeland A."/>
            <person name="Lapidus A."/>
            <person name="Glavina del Rio T."/>
            <person name="Dalin E."/>
            <person name="Tice H."/>
            <person name="Bruce D."/>
            <person name="Goodwin L."/>
            <person name="Pitluck S."/>
            <person name="Kyrpides N."/>
            <person name="Mavromatis K."/>
            <person name="Ivanova N."/>
            <person name="Ovchinnikova G."/>
            <person name="Sims D."/>
            <person name="Meincke L."/>
            <person name="Brettin T."/>
            <person name="Detter J.C."/>
            <person name="Han C."/>
            <person name="Larimer F."/>
            <person name="Land M."/>
            <person name="Hauser L."/>
            <person name="Markowitz V."/>
            <person name="Cheng J.-F."/>
            <person name="Hugenholtz P."/>
            <person name="Woyke T."/>
            <person name="Wu D."/>
            <person name="Klenk H.-P."/>
            <person name="Eisen J.A."/>
        </authorList>
    </citation>
    <scope>NUCLEOTIDE SEQUENCE [LARGE SCALE GENOMIC DNA]</scope>
    <source>
        <strain evidence="3">ATCC 700099 / DSM 44233 / CIP 104796 / JCM 9543 / NBRC 105858 / Y-104</strain>
    </source>
</reference>
<protein>
    <submittedName>
        <fullName evidence="2">FxsA cytoplasmic membrane protein</fullName>
    </submittedName>
</protein>
<proteinExistence type="predicted"/>
<dbReference type="NCBIfam" id="NF008528">
    <property type="entry name" value="PRK11463.1-2"/>
    <property type="match status" value="1"/>
</dbReference>
<dbReference type="AlphaFoldDB" id="C8XAP8"/>
<dbReference type="RefSeq" id="WP_015748175.1">
    <property type="nucleotide sequence ID" value="NC_013235.1"/>
</dbReference>
<name>C8XAP8_NAKMY</name>
<dbReference type="PANTHER" id="PTHR35335:SF1">
    <property type="entry name" value="UPF0716 PROTEIN FXSA"/>
    <property type="match status" value="1"/>
</dbReference>
<accession>C8XAP8</accession>
<dbReference type="EMBL" id="CP001737">
    <property type="protein sequence ID" value="ACV79301.1"/>
    <property type="molecule type" value="Genomic_DNA"/>
</dbReference>
<feature type="transmembrane region" description="Helical" evidence="1">
    <location>
        <begin position="61"/>
        <end position="79"/>
    </location>
</feature>
<keyword evidence="1" id="KW-0812">Transmembrane</keyword>
<organism evidence="2 3">
    <name type="scientific">Nakamurella multipartita (strain ATCC 700099 / DSM 44233 / CIP 104796 / JCM 9543 / NBRC 105858 / Y-104)</name>
    <name type="common">Microsphaera multipartita</name>
    <dbReference type="NCBI Taxonomy" id="479431"/>
    <lineage>
        <taxon>Bacteria</taxon>
        <taxon>Bacillati</taxon>
        <taxon>Actinomycetota</taxon>
        <taxon>Actinomycetes</taxon>
        <taxon>Nakamurellales</taxon>
        <taxon>Nakamurellaceae</taxon>
        <taxon>Nakamurella</taxon>
    </lineage>
</organism>
<evidence type="ECO:0000313" key="2">
    <source>
        <dbReference type="EMBL" id="ACV79301.1"/>
    </source>
</evidence>
<dbReference type="HOGENOM" id="CLU_085083_2_1_11"/>
<keyword evidence="1" id="KW-0472">Membrane</keyword>
<evidence type="ECO:0000256" key="1">
    <source>
        <dbReference type="SAM" id="Phobius"/>
    </source>
</evidence>
<reference evidence="2 3" key="2">
    <citation type="journal article" date="2010" name="Stand. Genomic Sci.">
        <title>Complete genome sequence of Nakamurella multipartita type strain (Y-104).</title>
        <authorList>
            <person name="Tice H."/>
            <person name="Mayilraj S."/>
            <person name="Sims D."/>
            <person name="Lapidus A."/>
            <person name="Nolan M."/>
            <person name="Lucas S."/>
            <person name="Glavina Del Rio T."/>
            <person name="Copeland A."/>
            <person name="Cheng J.F."/>
            <person name="Meincke L."/>
            <person name="Bruce D."/>
            <person name="Goodwin L."/>
            <person name="Pitluck S."/>
            <person name="Ivanova N."/>
            <person name="Mavromatis K."/>
            <person name="Ovchinnikova G."/>
            <person name="Pati A."/>
            <person name="Chen A."/>
            <person name="Palaniappan K."/>
            <person name="Land M."/>
            <person name="Hauser L."/>
            <person name="Chang Y.J."/>
            <person name="Jeffries C.D."/>
            <person name="Detter J.C."/>
            <person name="Brettin T."/>
            <person name="Rohde M."/>
            <person name="Goker M."/>
            <person name="Bristow J."/>
            <person name="Eisen J.A."/>
            <person name="Markowitz V."/>
            <person name="Hugenholtz P."/>
            <person name="Kyrpides N.C."/>
            <person name="Klenk H.P."/>
            <person name="Chen F."/>
        </authorList>
    </citation>
    <scope>NUCLEOTIDE SEQUENCE [LARGE SCALE GENOMIC DNA]</scope>
    <source>
        <strain evidence="3">ATCC 700099 / DSM 44233 / CIP 104796 / JCM 9543 / NBRC 105858 / Y-104</strain>
    </source>
</reference>
<feature type="transmembrane region" description="Helical" evidence="1">
    <location>
        <begin position="12"/>
        <end position="41"/>
    </location>
</feature>
<keyword evidence="1" id="KW-1133">Transmembrane helix</keyword>